<feature type="region of interest" description="Disordered" evidence="2">
    <location>
        <begin position="34"/>
        <end position="56"/>
    </location>
</feature>
<keyword evidence="1" id="KW-0175">Coiled coil</keyword>
<name>A0ABV3QWV6_9HYPH</name>
<feature type="chain" id="PRO_5047026419" description="DUF4398 domain-containing protein" evidence="3">
    <location>
        <begin position="27"/>
        <end position="114"/>
    </location>
</feature>
<comment type="caution">
    <text evidence="4">The sequence shown here is derived from an EMBL/GenBank/DDBJ whole genome shotgun (WGS) entry which is preliminary data.</text>
</comment>
<evidence type="ECO:0000256" key="3">
    <source>
        <dbReference type="SAM" id="SignalP"/>
    </source>
</evidence>
<keyword evidence="3" id="KW-0732">Signal</keyword>
<evidence type="ECO:0000256" key="2">
    <source>
        <dbReference type="SAM" id="MobiDB-lite"/>
    </source>
</evidence>
<organism evidence="4 5">
    <name type="scientific">Mesorhizobium marinum</name>
    <dbReference type="NCBI Taxonomy" id="3228790"/>
    <lineage>
        <taxon>Bacteria</taxon>
        <taxon>Pseudomonadati</taxon>
        <taxon>Pseudomonadota</taxon>
        <taxon>Alphaproteobacteria</taxon>
        <taxon>Hyphomicrobiales</taxon>
        <taxon>Phyllobacteriaceae</taxon>
        <taxon>Mesorhizobium</taxon>
    </lineage>
</organism>
<sequence length="114" mass="12034">MTSGKRRRLFPGRVAAALAGTLIVAACSTTEDVAEAPGRSGQPVSTDSYPNLNIPPKAATSQLTQEETQAKLAHLTALQHRQDPGSAASAEAARKRLKLAADEQEETLKIIEGQ</sequence>
<evidence type="ECO:0008006" key="6">
    <source>
        <dbReference type="Google" id="ProtNLM"/>
    </source>
</evidence>
<feature type="coiled-coil region" evidence="1">
    <location>
        <begin position="87"/>
        <end position="114"/>
    </location>
</feature>
<feature type="compositionally biased region" description="Polar residues" evidence="2">
    <location>
        <begin position="42"/>
        <end position="51"/>
    </location>
</feature>
<evidence type="ECO:0000313" key="4">
    <source>
        <dbReference type="EMBL" id="MEW9805325.1"/>
    </source>
</evidence>
<dbReference type="Proteomes" id="UP001556196">
    <property type="component" value="Unassembled WGS sequence"/>
</dbReference>
<protein>
    <recommendedName>
        <fullName evidence="6">DUF4398 domain-containing protein</fullName>
    </recommendedName>
</protein>
<dbReference type="RefSeq" id="WP_367722367.1">
    <property type="nucleotide sequence ID" value="NZ_JBFOCI010000001.1"/>
</dbReference>
<feature type="signal peptide" evidence="3">
    <location>
        <begin position="1"/>
        <end position="26"/>
    </location>
</feature>
<dbReference type="EMBL" id="JBFOCI010000001">
    <property type="protein sequence ID" value="MEW9805325.1"/>
    <property type="molecule type" value="Genomic_DNA"/>
</dbReference>
<dbReference type="PROSITE" id="PS51257">
    <property type="entry name" value="PROKAR_LIPOPROTEIN"/>
    <property type="match status" value="1"/>
</dbReference>
<proteinExistence type="predicted"/>
<reference evidence="4 5" key="1">
    <citation type="submission" date="2024-06" db="EMBL/GenBank/DDBJ databases">
        <authorList>
            <person name="Tuo L."/>
        </authorList>
    </citation>
    <scope>NUCLEOTIDE SEQUENCE [LARGE SCALE GENOMIC DNA]</scope>
    <source>
        <strain evidence="4 5">ZMM04-5</strain>
    </source>
</reference>
<keyword evidence="5" id="KW-1185">Reference proteome</keyword>
<accession>A0ABV3QWV6</accession>
<evidence type="ECO:0000313" key="5">
    <source>
        <dbReference type="Proteomes" id="UP001556196"/>
    </source>
</evidence>
<gene>
    <name evidence="4" type="ORF">ABUE31_04920</name>
</gene>
<evidence type="ECO:0000256" key="1">
    <source>
        <dbReference type="SAM" id="Coils"/>
    </source>
</evidence>